<keyword evidence="3" id="KW-1185">Reference proteome</keyword>
<evidence type="ECO:0000313" key="3">
    <source>
        <dbReference type="Proteomes" id="UP001151760"/>
    </source>
</evidence>
<sequence length="319" mass="38049">MNKRKKHFAMLRAKEKRRKPPTKSQKINLMSTYLKNIGGYKYNQLKNKSYDEIQKLFDNEMKRVNTFNPMDSEVVKSKEGTEESYKRIEDELEFDKSKKAESSEQKAKGSRNKSLGKKRKGNEQKQESSKRQRIKDDKETDEHEEAEEDDEAEMKMHMEVFQDNERIAVDAIPLATKPLIIVEYKIVKEGQKGFYHLIRADRSTNKYSSMIRMLQNISREDLETIWKLVKTKYGNTRPEDDYERVFWGDLNVMFEPDIKSEIWRSLQGYKVTVWKLFNSSRVHFVRFQNLHIFMLVEKRYPLTPITITNMLNKKIQADY</sequence>
<reference evidence="2" key="2">
    <citation type="submission" date="2022-01" db="EMBL/GenBank/DDBJ databases">
        <authorList>
            <person name="Yamashiro T."/>
            <person name="Shiraishi A."/>
            <person name="Satake H."/>
            <person name="Nakayama K."/>
        </authorList>
    </citation>
    <scope>NUCLEOTIDE SEQUENCE</scope>
</reference>
<feature type="region of interest" description="Disordered" evidence="1">
    <location>
        <begin position="1"/>
        <end position="25"/>
    </location>
</feature>
<dbReference type="EMBL" id="BQNB010018621">
    <property type="protein sequence ID" value="GJT76406.1"/>
    <property type="molecule type" value="Genomic_DNA"/>
</dbReference>
<feature type="compositionally biased region" description="Basic and acidic residues" evidence="1">
    <location>
        <begin position="121"/>
        <end position="141"/>
    </location>
</feature>
<dbReference type="Proteomes" id="UP001151760">
    <property type="component" value="Unassembled WGS sequence"/>
</dbReference>
<gene>
    <name evidence="2" type="ORF">Tco_1043131</name>
</gene>
<feature type="compositionally biased region" description="Basic residues" evidence="1">
    <location>
        <begin position="108"/>
        <end position="120"/>
    </location>
</feature>
<protein>
    <submittedName>
        <fullName evidence="2">Uncharacterized protein</fullName>
    </submittedName>
</protein>
<feature type="compositionally biased region" description="Basic residues" evidence="1">
    <location>
        <begin position="1"/>
        <end position="21"/>
    </location>
</feature>
<name>A0ABQ5GMF4_9ASTR</name>
<feature type="region of interest" description="Disordered" evidence="1">
    <location>
        <begin position="96"/>
        <end position="153"/>
    </location>
</feature>
<reference evidence="2" key="1">
    <citation type="journal article" date="2022" name="Int. J. Mol. Sci.">
        <title>Draft Genome of Tanacetum Coccineum: Genomic Comparison of Closely Related Tanacetum-Family Plants.</title>
        <authorList>
            <person name="Yamashiro T."/>
            <person name="Shiraishi A."/>
            <person name="Nakayama K."/>
            <person name="Satake H."/>
        </authorList>
    </citation>
    <scope>NUCLEOTIDE SEQUENCE</scope>
</reference>
<comment type="caution">
    <text evidence="2">The sequence shown here is derived from an EMBL/GenBank/DDBJ whole genome shotgun (WGS) entry which is preliminary data.</text>
</comment>
<evidence type="ECO:0000256" key="1">
    <source>
        <dbReference type="SAM" id="MobiDB-lite"/>
    </source>
</evidence>
<proteinExistence type="predicted"/>
<feature type="compositionally biased region" description="Acidic residues" evidence="1">
    <location>
        <begin position="142"/>
        <end position="152"/>
    </location>
</feature>
<accession>A0ABQ5GMF4</accession>
<organism evidence="2 3">
    <name type="scientific">Tanacetum coccineum</name>
    <dbReference type="NCBI Taxonomy" id="301880"/>
    <lineage>
        <taxon>Eukaryota</taxon>
        <taxon>Viridiplantae</taxon>
        <taxon>Streptophyta</taxon>
        <taxon>Embryophyta</taxon>
        <taxon>Tracheophyta</taxon>
        <taxon>Spermatophyta</taxon>
        <taxon>Magnoliopsida</taxon>
        <taxon>eudicotyledons</taxon>
        <taxon>Gunneridae</taxon>
        <taxon>Pentapetalae</taxon>
        <taxon>asterids</taxon>
        <taxon>campanulids</taxon>
        <taxon>Asterales</taxon>
        <taxon>Asteraceae</taxon>
        <taxon>Asteroideae</taxon>
        <taxon>Anthemideae</taxon>
        <taxon>Anthemidinae</taxon>
        <taxon>Tanacetum</taxon>
    </lineage>
</organism>
<feature type="compositionally biased region" description="Basic and acidic residues" evidence="1">
    <location>
        <begin position="96"/>
        <end position="107"/>
    </location>
</feature>
<evidence type="ECO:0000313" key="2">
    <source>
        <dbReference type="EMBL" id="GJT76406.1"/>
    </source>
</evidence>